<dbReference type="SMART" id="SM00401">
    <property type="entry name" value="ZnF_GATA"/>
    <property type="match status" value="1"/>
</dbReference>
<feature type="region of interest" description="Disordered" evidence="10">
    <location>
        <begin position="180"/>
        <end position="210"/>
    </location>
</feature>
<evidence type="ECO:0000256" key="4">
    <source>
        <dbReference type="ARBA" id="ARBA00022771"/>
    </source>
</evidence>
<dbReference type="OrthoDB" id="2162994at2759"/>
<feature type="region of interest" description="Disordered" evidence="10">
    <location>
        <begin position="47"/>
        <end position="81"/>
    </location>
</feature>
<gene>
    <name evidence="12" type="ORF">SI8410_06008010</name>
</gene>
<dbReference type="PANTHER" id="PTHR45658:SF18">
    <property type="entry name" value="PROTEIN GAT2"/>
    <property type="match status" value="1"/>
</dbReference>
<dbReference type="Proteomes" id="UP000663760">
    <property type="component" value="Chromosome 6"/>
</dbReference>
<comment type="similarity">
    <text evidence="2 8">Belongs to the type IV zinc-finger family. Class A subfamily.</text>
</comment>
<keyword evidence="8" id="KW-0805">Transcription regulation</keyword>
<evidence type="ECO:0000256" key="10">
    <source>
        <dbReference type="SAM" id="MobiDB-lite"/>
    </source>
</evidence>
<dbReference type="PIRSF" id="PIRSF016992">
    <property type="entry name" value="TF_GATA_plant"/>
    <property type="match status" value="1"/>
</dbReference>
<keyword evidence="5" id="KW-0862">Zinc</keyword>
<dbReference type="GO" id="GO:0045893">
    <property type="term" value="P:positive regulation of DNA-templated transcription"/>
    <property type="evidence" value="ECO:0007669"/>
    <property type="project" value="InterPro"/>
</dbReference>
<feature type="domain" description="GATA-type" evidence="11">
    <location>
        <begin position="204"/>
        <end position="240"/>
    </location>
</feature>
<dbReference type="GO" id="GO:0008270">
    <property type="term" value="F:zinc ion binding"/>
    <property type="evidence" value="ECO:0007669"/>
    <property type="project" value="UniProtKB-KW"/>
</dbReference>
<evidence type="ECO:0000256" key="9">
    <source>
        <dbReference type="PROSITE-ProRule" id="PRU00094"/>
    </source>
</evidence>
<evidence type="ECO:0000256" key="2">
    <source>
        <dbReference type="ARBA" id="ARBA00005694"/>
    </source>
</evidence>
<dbReference type="FunFam" id="3.30.50.10:FF:000018">
    <property type="entry name" value="GATA transcription factor"/>
    <property type="match status" value="1"/>
</dbReference>
<dbReference type="PANTHER" id="PTHR45658">
    <property type="entry name" value="GATA TRANSCRIPTION FACTOR"/>
    <property type="match status" value="1"/>
</dbReference>
<keyword evidence="6 8" id="KW-0010">Activator</keyword>
<evidence type="ECO:0000313" key="12">
    <source>
        <dbReference type="EMBL" id="CAA7397345.1"/>
    </source>
</evidence>
<comment type="subcellular location">
    <subcellularLocation>
        <location evidence="1 8">Nucleus</location>
    </subcellularLocation>
</comment>
<dbReference type="InterPro" id="IPR051140">
    <property type="entry name" value="GATA_TF"/>
</dbReference>
<reference evidence="12" key="1">
    <citation type="submission" date="2020-02" db="EMBL/GenBank/DDBJ databases">
        <authorList>
            <person name="Scholz U."/>
            <person name="Mascher M."/>
            <person name="Fiebig A."/>
        </authorList>
    </citation>
    <scope>NUCLEOTIDE SEQUENCE</scope>
</reference>
<feature type="compositionally biased region" description="Polar residues" evidence="10">
    <location>
        <begin position="58"/>
        <end position="81"/>
    </location>
</feature>
<name>A0A7I8KK29_SPIIN</name>
<comment type="function">
    <text evidence="8">Transcriptional activator that specifically binds 5'-GATA-3' or 5'-GAT-3' motifs within gene promoters.</text>
</comment>
<feature type="region of interest" description="Disordered" evidence="10">
    <location>
        <begin position="1"/>
        <end position="27"/>
    </location>
</feature>
<dbReference type="InterPro" id="IPR013088">
    <property type="entry name" value="Znf_NHR/GATA"/>
</dbReference>
<keyword evidence="7 8" id="KW-0539">Nucleus</keyword>
<dbReference type="AlphaFoldDB" id="A0A7I8KK29"/>
<feature type="compositionally biased region" description="Low complexity" evidence="10">
    <location>
        <begin position="193"/>
        <end position="203"/>
    </location>
</feature>
<proteinExistence type="inferred from homology"/>
<keyword evidence="13" id="KW-1185">Reference proteome</keyword>
<evidence type="ECO:0000256" key="6">
    <source>
        <dbReference type="ARBA" id="ARBA00023159"/>
    </source>
</evidence>
<evidence type="ECO:0000256" key="8">
    <source>
        <dbReference type="PIRNR" id="PIRNR016992"/>
    </source>
</evidence>
<sequence>MDAPEHLHGSHCRSGNPQFAMEKQGKASDHFAVDDLLNFSNDDECFGGGDEFSPDTAPVNSADESTVTALDSSSNSSGNEQHFSGDCRSADACLSDGLCVPYDELAELEWLSNFVEESFSSEDLQKHQLISGLKSSSSSSALLRQEAHILGKARTKRRRPGPTCWSSSLLVISAANSSSDSAAAGEPAKKKASQGPGAAASGATGDGRKCLHCDTDKTPQWRAGPMGPKTLCNACGVRYKSGRLVPEYRPAASPTFSLSEHSNSHRKVLELRRQKEQQSLPPPGNLHEALISGAPSHAGKCH</sequence>
<dbReference type="PROSITE" id="PS00344">
    <property type="entry name" value="GATA_ZN_FINGER_1"/>
    <property type="match status" value="1"/>
</dbReference>
<dbReference type="GO" id="GO:0030154">
    <property type="term" value="P:cell differentiation"/>
    <property type="evidence" value="ECO:0007669"/>
    <property type="project" value="TreeGrafter"/>
</dbReference>
<protein>
    <recommendedName>
        <fullName evidence="8">GATA transcription factor</fullName>
    </recommendedName>
</protein>
<dbReference type="Gene3D" id="3.30.50.10">
    <property type="entry name" value="Erythroid Transcription Factor GATA-1, subunit A"/>
    <property type="match status" value="1"/>
</dbReference>
<accession>A0A7I8KK29</accession>
<evidence type="ECO:0000313" key="13">
    <source>
        <dbReference type="Proteomes" id="UP000663760"/>
    </source>
</evidence>
<keyword evidence="4 9" id="KW-0863">Zinc-finger</keyword>
<dbReference type="Pfam" id="PF00320">
    <property type="entry name" value="GATA"/>
    <property type="match status" value="1"/>
</dbReference>
<dbReference type="InterPro" id="IPR016679">
    <property type="entry name" value="TF_GATA_pln"/>
</dbReference>
<evidence type="ECO:0000256" key="1">
    <source>
        <dbReference type="ARBA" id="ARBA00004123"/>
    </source>
</evidence>
<dbReference type="InterPro" id="IPR000679">
    <property type="entry name" value="Znf_GATA"/>
</dbReference>
<dbReference type="GO" id="GO:0005634">
    <property type="term" value="C:nucleus"/>
    <property type="evidence" value="ECO:0007669"/>
    <property type="project" value="UniProtKB-SubCell"/>
</dbReference>
<keyword evidence="3" id="KW-0479">Metal-binding</keyword>
<evidence type="ECO:0000256" key="5">
    <source>
        <dbReference type="ARBA" id="ARBA00022833"/>
    </source>
</evidence>
<evidence type="ECO:0000256" key="3">
    <source>
        <dbReference type="ARBA" id="ARBA00022723"/>
    </source>
</evidence>
<evidence type="ECO:0000259" key="11">
    <source>
        <dbReference type="PROSITE" id="PS50114"/>
    </source>
</evidence>
<keyword evidence="8" id="KW-0804">Transcription</keyword>
<dbReference type="CDD" id="cd00202">
    <property type="entry name" value="ZnF_GATA"/>
    <property type="match status" value="1"/>
</dbReference>
<evidence type="ECO:0000256" key="7">
    <source>
        <dbReference type="ARBA" id="ARBA00023242"/>
    </source>
</evidence>
<dbReference type="GO" id="GO:0043565">
    <property type="term" value="F:sequence-specific DNA binding"/>
    <property type="evidence" value="ECO:0007669"/>
    <property type="project" value="InterPro"/>
</dbReference>
<organism evidence="12 13">
    <name type="scientific">Spirodela intermedia</name>
    <name type="common">Intermediate duckweed</name>
    <dbReference type="NCBI Taxonomy" id="51605"/>
    <lineage>
        <taxon>Eukaryota</taxon>
        <taxon>Viridiplantae</taxon>
        <taxon>Streptophyta</taxon>
        <taxon>Embryophyta</taxon>
        <taxon>Tracheophyta</taxon>
        <taxon>Spermatophyta</taxon>
        <taxon>Magnoliopsida</taxon>
        <taxon>Liliopsida</taxon>
        <taxon>Araceae</taxon>
        <taxon>Lemnoideae</taxon>
        <taxon>Spirodela</taxon>
    </lineage>
</organism>
<keyword evidence="8" id="KW-0238">DNA-binding</keyword>
<dbReference type="EMBL" id="LR746269">
    <property type="protein sequence ID" value="CAA7397345.1"/>
    <property type="molecule type" value="Genomic_DNA"/>
</dbReference>
<dbReference type="PROSITE" id="PS50114">
    <property type="entry name" value="GATA_ZN_FINGER_2"/>
    <property type="match status" value="1"/>
</dbReference>
<dbReference type="SUPFAM" id="SSF57716">
    <property type="entry name" value="Glucocorticoid receptor-like (DNA-binding domain)"/>
    <property type="match status" value="1"/>
</dbReference>
<feature type="region of interest" description="Disordered" evidence="10">
    <location>
        <begin position="274"/>
        <end position="302"/>
    </location>
</feature>